<gene>
    <name evidence="4" type="ORF">A2907_00905</name>
</gene>
<dbReference type="AlphaFoldDB" id="A0A1F5C995"/>
<dbReference type="InterPro" id="IPR011611">
    <property type="entry name" value="PfkB_dom"/>
</dbReference>
<dbReference type="PANTHER" id="PTHR10584:SF166">
    <property type="entry name" value="RIBOKINASE"/>
    <property type="match status" value="1"/>
</dbReference>
<evidence type="ECO:0000313" key="5">
    <source>
        <dbReference type="Proteomes" id="UP000177947"/>
    </source>
</evidence>
<dbReference type="Proteomes" id="UP000177947">
    <property type="component" value="Unassembled WGS sequence"/>
</dbReference>
<evidence type="ECO:0000256" key="2">
    <source>
        <dbReference type="ARBA" id="ARBA00022777"/>
    </source>
</evidence>
<dbReference type="Gene3D" id="3.40.1190.20">
    <property type="match status" value="1"/>
</dbReference>
<dbReference type="EMBL" id="MEYQ01000007">
    <property type="protein sequence ID" value="OGD39425.1"/>
    <property type="molecule type" value="Genomic_DNA"/>
</dbReference>
<dbReference type="PRINTS" id="PR00990">
    <property type="entry name" value="RIBOKINASE"/>
</dbReference>
<keyword evidence="1" id="KW-0808">Transferase</keyword>
<dbReference type="InterPro" id="IPR002139">
    <property type="entry name" value="Ribo/fructo_kinase"/>
</dbReference>
<keyword evidence="2" id="KW-0418">Kinase</keyword>
<evidence type="ECO:0000259" key="3">
    <source>
        <dbReference type="Pfam" id="PF00294"/>
    </source>
</evidence>
<dbReference type="InterPro" id="IPR029056">
    <property type="entry name" value="Ribokinase-like"/>
</dbReference>
<dbReference type="SUPFAM" id="SSF53613">
    <property type="entry name" value="Ribokinase-like"/>
    <property type="match status" value="1"/>
</dbReference>
<proteinExistence type="predicted"/>
<feature type="domain" description="Carbohydrate kinase PfkB" evidence="3">
    <location>
        <begin position="39"/>
        <end position="307"/>
    </location>
</feature>
<organism evidence="4 5">
    <name type="scientific">Candidatus Azambacteria bacterium RIFCSPLOWO2_01_FULL_37_9</name>
    <dbReference type="NCBI Taxonomy" id="1797297"/>
    <lineage>
        <taxon>Bacteria</taxon>
        <taxon>Candidatus Azamiibacteriota</taxon>
    </lineage>
</organism>
<evidence type="ECO:0000313" key="4">
    <source>
        <dbReference type="EMBL" id="OGD39425.1"/>
    </source>
</evidence>
<dbReference type="GO" id="GO:0016301">
    <property type="term" value="F:kinase activity"/>
    <property type="evidence" value="ECO:0007669"/>
    <property type="project" value="UniProtKB-KW"/>
</dbReference>
<evidence type="ECO:0000256" key="1">
    <source>
        <dbReference type="ARBA" id="ARBA00022679"/>
    </source>
</evidence>
<accession>A0A1F5C995</accession>
<reference evidence="4 5" key="1">
    <citation type="journal article" date="2016" name="Nat. Commun.">
        <title>Thousands of microbial genomes shed light on interconnected biogeochemical processes in an aquifer system.</title>
        <authorList>
            <person name="Anantharaman K."/>
            <person name="Brown C.T."/>
            <person name="Hug L.A."/>
            <person name="Sharon I."/>
            <person name="Castelle C.J."/>
            <person name="Probst A.J."/>
            <person name="Thomas B.C."/>
            <person name="Singh A."/>
            <person name="Wilkins M.J."/>
            <person name="Karaoz U."/>
            <person name="Brodie E.L."/>
            <person name="Williams K.H."/>
            <person name="Hubbard S.S."/>
            <person name="Banfield J.F."/>
        </authorList>
    </citation>
    <scope>NUCLEOTIDE SEQUENCE [LARGE SCALE GENOMIC DNA]</scope>
</reference>
<comment type="caution">
    <text evidence="4">The sequence shown here is derived from an EMBL/GenBank/DDBJ whole genome shotgun (WGS) entry which is preliminary data.</text>
</comment>
<dbReference type="CDD" id="cd01166">
    <property type="entry name" value="KdgK"/>
    <property type="match status" value="1"/>
</dbReference>
<protein>
    <recommendedName>
        <fullName evidence="3">Carbohydrate kinase PfkB domain-containing protein</fullName>
    </recommendedName>
</protein>
<dbReference type="GO" id="GO:0006796">
    <property type="term" value="P:phosphate-containing compound metabolic process"/>
    <property type="evidence" value="ECO:0007669"/>
    <property type="project" value="UniProtKB-ARBA"/>
</dbReference>
<name>A0A1F5C995_9BACT</name>
<dbReference type="Pfam" id="PF00294">
    <property type="entry name" value="PfkB"/>
    <property type="match status" value="1"/>
</dbReference>
<sequence length="329" mass="36698">MFDVIVFGSATRDVFLKSKQMRIIKDPRFITGAAECFSLGSKIELDELVFTTGGGGSNAAISLTKQGFKTALVARVGMDLGGKAIIEELYQEKSSAKFIQQDQKIPTSYSFILLSPGGERTILVYRGASKNIDSREIDFEALKHTKWFHFCGSFSGDFKLLEKIFKIAKANNIKIAINPGALELKFGTKRLKPLFENVDILMMNDEEAADFFEENINNEKEILEKARDYIRGIFIMTKGPKGVVVCDRDNYYRAGIPRSKIIDRTGAGDAFNSGFVSAILDGKDIEHAIQFGTANATSVIQYFGAKRGLLKKYDWGSWKRVKVSILSKF</sequence>
<dbReference type="PANTHER" id="PTHR10584">
    <property type="entry name" value="SUGAR KINASE"/>
    <property type="match status" value="1"/>
</dbReference>